<protein>
    <submittedName>
        <fullName evidence="2">Uncharacterized protein</fullName>
    </submittedName>
</protein>
<feature type="non-terminal residue" evidence="2">
    <location>
        <position position="1"/>
    </location>
</feature>
<proteinExistence type="predicted"/>
<name>A0A7R9C3M3_9CRUS</name>
<evidence type="ECO:0000313" key="3">
    <source>
        <dbReference type="Proteomes" id="UP000678499"/>
    </source>
</evidence>
<organism evidence="2">
    <name type="scientific">Notodromas monacha</name>
    <dbReference type="NCBI Taxonomy" id="399045"/>
    <lineage>
        <taxon>Eukaryota</taxon>
        <taxon>Metazoa</taxon>
        <taxon>Ecdysozoa</taxon>
        <taxon>Arthropoda</taxon>
        <taxon>Crustacea</taxon>
        <taxon>Oligostraca</taxon>
        <taxon>Ostracoda</taxon>
        <taxon>Podocopa</taxon>
        <taxon>Podocopida</taxon>
        <taxon>Cypridocopina</taxon>
        <taxon>Cypridoidea</taxon>
        <taxon>Cyprididae</taxon>
        <taxon>Notodromas</taxon>
    </lineage>
</organism>
<reference evidence="2" key="1">
    <citation type="submission" date="2020-11" db="EMBL/GenBank/DDBJ databases">
        <authorList>
            <person name="Tran Van P."/>
        </authorList>
    </citation>
    <scope>NUCLEOTIDE SEQUENCE</scope>
</reference>
<dbReference type="AlphaFoldDB" id="A0A7R9C3M3"/>
<evidence type="ECO:0000256" key="1">
    <source>
        <dbReference type="SAM" id="MobiDB-lite"/>
    </source>
</evidence>
<evidence type="ECO:0000313" key="2">
    <source>
        <dbReference type="EMBL" id="CAD7285434.1"/>
    </source>
</evidence>
<feature type="non-terminal residue" evidence="2">
    <location>
        <position position="206"/>
    </location>
</feature>
<dbReference type="EMBL" id="CAJPEX010014678">
    <property type="protein sequence ID" value="CAG0925586.1"/>
    <property type="molecule type" value="Genomic_DNA"/>
</dbReference>
<dbReference type="Proteomes" id="UP000678499">
    <property type="component" value="Unassembled WGS sequence"/>
</dbReference>
<keyword evidence="3" id="KW-1185">Reference proteome</keyword>
<sequence length="206" mass="22744">SLILEFVYNGETSVPSEELEQFVNVAEKLEIRGIQSRNLKTQNEEKAAKPHGSYSLLSYKDSTVEESPMPAKRLRMNAELISESSPMPASIKPTAAPFSNLPMEGTGNTSMMTPENIACDFYLMSGTEPMSSTVIENVAKKEIEDGRDVVETFQTYNQCQPREAVGEIDYFEGTGITEFEENVDATRSDPESASVQVPPEISKEVS</sequence>
<accession>A0A7R9C3M3</accession>
<gene>
    <name evidence="2" type="ORF">NMOB1V02_LOCUS13036</name>
</gene>
<feature type="region of interest" description="Disordered" evidence="1">
    <location>
        <begin position="182"/>
        <end position="206"/>
    </location>
</feature>
<dbReference type="EMBL" id="OA896715">
    <property type="protein sequence ID" value="CAD7285434.1"/>
    <property type="molecule type" value="Genomic_DNA"/>
</dbReference>